<feature type="transmembrane region" description="Helical" evidence="1">
    <location>
        <begin position="6"/>
        <end position="29"/>
    </location>
</feature>
<keyword evidence="1" id="KW-1133">Transmembrane helix</keyword>
<name>A0A652NDU5_9LACO</name>
<evidence type="ECO:0000313" key="3">
    <source>
        <dbReference type="Proteomes" id="UP000442244"/>
    </source>
</evidence>
<reference evidence="2 3" key="1">
    <citation type="submission" date="2019-01" db="EMBL/GenBank/DDBJ databases">
        <title>Leuconostoc litchii sp. nov., a novel lactic acid bacterium isolated from lychee.</title>
        <authorList>
            <person name="Wang L.-T."/>
        </authorList>
    </citation>
    <scope>NUCLEOTIDE SEQUENCE [LARGE SCALE GENOMIC DNA]</scope>
    <source>
        <strain evidence="2 3">MB7</strain>
    </source>
</reference>
<comment type="caution">
    <text evidence="2">The sequence shown here is derived from an EMBL/GenBank/DDBJ whole genome shotgun (WGS) entry which is preliminary data.</text>
</comment>
<proteinExistence type="predicted"/>
<evidence type="ECO:0000313" key="2">
    <source>
        <dbReference type="EMBL" id="TYC46447.1"/>
    </source>
</evidence>
<dbReference type="RefSeq" id="WP_148605780.1">
    <property type="nucleotide sequence ID" value="NZ_SDGY01000002.1"/>
</dbReference>
<evidence type="ECO:0000256" key="1">
    <source>
        <dbReference type="SAM" id="Phobius"/>
    </source>
</evidence>
<organism evidence="2 3">
    <name type="scientific">Leuconostoc litchii</name>
    <dbReference type="NCBI Taxonomy" id="1981069"/>
    <lineage>
        <taxon>Bacteria</taxon>
        <taxon>Bacillati</taxon>
        <taxon>Bacillota</taxon>
        <taxon>Bacilli</taxon>
        <taxon>Lactobacillales</taxon>
        <taxon>Lactobacillaceae</taxon>
        <taxon>Leuconostoc</taxon>
    </lineage>
</organism>
<dbReference type="Proteomes" id="UP000442244">
    <property type="component" value="Unassembled WGS sequence"/>
</dbReference>
<dbReference type="EMBL" id="SDGY01000002">
    <property type="protein sequence ID" value="TYC46447.1"/>
    <property type="molecule type" value="Genomic_DNA"/>
</dbReference>
<keyword evidence="1" id="KW-0812">Transmembrane</keyword>
<dbReference type="OrthoDB" id="9900601at2"/>
<dbReference type="AlphaFoldDB" id="A0A652NDU5"/>
<keyword evidence="1" id="KW-0472">Membrane</keyword>
<keyword evidence="3" id="KW-1185">Reference proteome</keyword>
<accession>A0A652NDU5</accession>
<sequence length="125" mass="14464">MVNTKSLLTTIIVIIILGIITTLMCYFTVRADYSVLNKNEEKKFYKILNNTDVVGKILQFKVNEKMIKGDLILLKLPQEDENEVDILIDNNHTDRIFKVDDTITVKLIRSIKFSDKVYVLNGDIR</sequence>
<protein>
    <submittedName>
        <fullName evidence="2">Uncharacterized protein</fullName>
    </submittedName>
</protein>
<gene>
    <name evidence="2" type="ORF">ESZ47_06235</name>
</gene>